<keyword evidence="10" id="KW-0934">Plastid</keyword>
<dbReference type="Pfam" id="PF00237">
    <property type="entry name" value="Ribosomal_L22"/>
    <property type="match status" value="1"/>
</dbReference>
<dbReference type="GO" id="GO:0003735">
    <property type="term" value="F:structural constituent of ribosome"/>
    <property type="evidence" value="ECO:0007669"/>
    <property type="project" value="InterPro"/>
</dbReference>
<geneLocation type="chloroplast" evidence="10"/>
<comment type="similarity">
    <text evidence="1 7 8">Belongs to the universal ribosomal protein uL22 family.</text>
</comment>
<dbReference type="CDD" id="cd00336">
    <property type="entry name" value="Ribosomal_L22"/>
    <property type="match status" value="1"/>
</dbReference>
<evidence type="ECO:0000313" key="10">
    <source>
        <dbReference type="EMBL" id="AGL12004.1"/>
    </source>
</evidence>
<dbReference type="GO" id="GO:0009507">
    <property type="term" value="C:chloroplast"/>
    <property type="evidence" value="ECO:0007669"/>
    <property type="project" value="UniProtKB-SubCell"/>
</dbReference>
<evidence type="ECO:0000256" key="3">
    <source>
        <dbReference type="ARBA" id="ARBA00022884"/>
    </source>
</evidence>
<evidence type="ECO:0000256" key="6">
    <source>
        <dbReference type="ARBA" id="ARBA00035285"/>
    </source>
</evidence>
<evidence type="ECO:0000256" key="4">
    <source>
        <dbReference type="ARBA" id="ARBA00022980"/>
    </source>
</evidence>
<reference evidence="10" key="1">
    <citation type="journal article" date="2014" name="Phycologia">
        <title>Characterization of Euglenaformis gen. nov. and the chloroplast genome of Euglenaformis [Euglena] proxima (Euglenophyta).</title>
        <authorList>
            <person name="Bennett M.S."/>
            <person name="Wiegert K.E."/>
            <person name="Triemer R.E."/>
        </authorList>
    </citation>
    <scope>NUCLEOTIDE SEQUENCE</scope>
    <source>
        <strain evidence="10">SAG 1224-11a</strain>
    </source>
</reference>
<organism evidence="10">
    <name type="scientific">Euglenaformis proxima</name>
    <dbReference type="NCBI Taxonomy" id="299110"/>
    <lineage>
        <taxon>Eukaryota</taxon>
        <taxon>Discoba</taxon>
        <taxon>Euglenozoa</taxon>
        <taxon>Euglenida</taxon>
        <taxon>Spirocuta</taxon>
        <taxon>Euglenophyceae</taxon>
        <taxon>Euglenales</taxon>
        <taxon>Euglenaceae</taxon>
        <taxon>Euglenaformis</taxon>
    </lineage>
</organism>
<dbReference type="GO" id="GO:0006412">
    <property type="term" value="P:translation"/>
    <property type="evidence" value="ECO:0007669"/>
    <property type="project" value="UniProtKB-UniRule"/>
</dbReference>
<dbReference type="HAMAP" id="MF_01331_B">
    <property type="entry name" value="Ribosomal_uL22_B"/>
    <property type="match status" value="1"/>
</dbReference>
<sequence>MKNLQEIESVAYSRYTRISPSKVRRVLDQIRGLPLNDALIILKFMPYKSCGLILKVLYSAFSNAKTRFDIDQSKFYVSEARADAGPFLKRICPHAQGRAFPIKKYMSHIVSAV</sequence>
<evidence type="ECO:0000256" key="5">
    <source>
        <dbReference type="ARBA" id="ARBA00023274"/>
    </source>
</evidence>
<dbReference type="GeneID" id="19522594"/>
<comment type="function">
    <text evidence="7 9">This protein binds specifically to 23S rRNA.</text>
</comment>
<dbReference type="PANTHER" id="PTHR13501:SF8">
    <property type="entry name" value="LARGE RIBOSOMAL SUBUNIT PROTEIN UL22M"/>
    <property type="match status" value="1"/>
</dbReference>
<evidence type="ECO:0000256" key="7">
    <source>
        <dbReference type="HAMAP-Rule" id="MF_01331"/>
    </source>
</evidence>
<dbReference type="Gene3D" id="3.90.470.10">
    <property type="entry name" value="Ribosomal protein L22/L17"/>
    <property type="match status" value="1"/>
</dbReference>
<proteinExistence type="inferred from homology"/>
<dbReference type="GO" id="GO:0022625">
    <property type="term" value="C:cytosolic large ribosomal subunit"/>
    <property type="evidence" value="ECO:0007669"/>
    <property type="project" value="TreeGrafter"/>
</dbReference>
<dbReference type="RefSeq" id="YP_009032738.1">
    <property type="nucleotide sequence ID" value="NC_024154.1"/>
</dbReference>
<dbReference type="GO" id="GO:0019843">
    <property type="term" value="F:rRNA binding"/>
    <property type="evidence" value="ECO:0007669"/>
    <property type="project" value="UniProtKB-UniRule"/>
</dbReference>
<dbReference type="InterPro" id="IPR047867">
    <property type="entry name" value="Ribosomal_uL22_bac/org-type"/>
</dbReference>
<dbReference type="InterPro" id="IPR036394">
    <property type="entry name" value="Ribosomal_uL22_sf"/>
</dbReference>
<dbReference type="NCBIfam" id="TIGR01044">
    <property type="entry name" value="rplV_bact"/>
    <property type="match status" value="1"/>
</dbReference>
<evidence type="ECO:0000256" key="1">
    <source>
        <dbReference type="ARBA" id="ARBA00009451"/>
    </source>
</evidence>
<dbReference type="InterPro" id="IPR005727">
    <property type="entry name" value="Ribosomal_uL22_bac/chlpt-type"/>
</dbReference>
<name>A0A023HI08_9EUGL</name>
<keyword evidence="2 7" id="KW-0699">rRNA-binding</keyword>
<comment type="subcellular location">
    <subcellularLocation>
        <location evidence="7 9">Plastid</location>
        <location evidence="7 9">Chloroplast</location>
    </subcellularLocation>
</comment>
<accession>A0A023HI08</accession>
<keyword evidence="4 7" id="KW-0689">Ribosomal protein</keyword>
<evidence type="ECO:0000256" key="8">
    <source>
        <dbReference type="RuleBase" id="RU004005"/>
    </source>
</evidence>
<comment type="subunit">
    <text evidence="7">Part of the 50S ribosomal subunit.</text>
</comment>
<dbReference type="PROSITE" id="PS00464">
    <property type="entry name" value="RIBOSOMAL_L22"/>
    <property type="match status" value="1"/>
</dbReference>
<comment type="function">
    <text evidence="7 9">The globular domain of the protein is located near the polypeptide exit tunnel on the outside of the subunit, while an extended beta-hairpin is found that lines the wall of the exit tunnel in the center of the 70S ribosome.</text>
</comment>
<dbReference type="InterPro" id="IPR001063">
    <property type="entry name" value="Ribosomal_uL22"/>
</dbReference>
<dbReference type="PANTHER" id="PTHR13501">
    <property type="entry name" value="CHLOROPLAST 50S RIBOSOMAL PROTEIN L22-RELATED"/>
    <property type="match status" value="1"/>
</dbReference>
<dbReference type="SUPFAM" id="SSF54843">
    <property type="entry name" value="Ribosomal protein L22"/>
    <property type="match status" value="1"/>
</dbReference>
<keyword evidence="3 7" id="KW-0694">RNA-binding</keyword>
<protein>
    <recommendedName>
        <fullName evidence="6 7">Large ribosomal subunit protein uL22c</fullName>
    </recommendedName>
</protein>
<evidence type="ECO:0000256" key="2">
    <source>
        <dbReference type="ARBA" id="ARBA00022730"/>
    </source>
</evidence>
<dbReference type="InterPro" id="IPR018260">
    <property type="entry name" value="Ribosomal_uL22_CS"/>
</dbReference>
<evidence type="ECO:0000256" key="9">
    <source>
        <dbReference type="RuleBase" id="RU004009"/>
    </source>
</evidence>
<gene>
    <name evidence="7 10" type="primary">rpl22</name>
</gene>
<dbReference type="AlphaFoldDB" id="A0A023HI08"/>
<keyword evidence="5 7" id="KW-0687">Ribonucleoprotein</keyword>
<dbReference type="EMBL" id="KC684276">
    <property type="protein sequence ID" value="AGL12004.1"/>
    <property type="molecule type" value="Genomic_DNA"/>
</dbReference>
<keyword evidence="10" id="KW-0150">Chloroplast</keyword>